<keyword evidence="7" id="KW-1185">Reference proteome</keyword>
<evidence type="ECO:0000256" key="1">
    <source>
        <dbReference type="ARBA" id="ARBA00001974"/>
    </source>
</evidence>
<reference evidence="7" key="1">
    <citation type="submission" date="2017-01" db="EMBL/GenBank/DDBJ databases">
        <authorList>
            <person name="Wang Y."/>
            <person name="White M."/>
            <person name="Kvist S."/>
            <person name="Moncalvo J.-M."/>
        </authorList>
    </citation>
    <scope>NUCLEOTIDE SEQUENCE [LARGE SCALE GENOMIC DNA]</scope>
    <source>
        <strain evidence="7">COL-18-3</strain>
    </source>
</reference>
<dbReference type="InterPro" id="IPR050315">
    <property type="entry name" value="FAD-oxidoreductase_2"/>
</dbReference>
<comment type="cofactor">
    <cofactor evidence="1">
        <name>FAD</name>
        <dbReference type="ChEBI" id="CHEBI:57692"/>
    </cofactor>
</comment>
<keyword evidence="3" id="KW-0274">FAD</keyword>
<dbReference type="PANTHER" id="PTHR43400">
    <property type="entry name" value="FUMARATE REDUCTASE"/>
    <property type="match status" value="1"/>
</dbReference>
<evidence type="ECO:0000313" key="6">
    <source>
        <dbReference type="EMBL" id="OMH80636.1"/>
    </source>
</evidence>
<evidence type="ECO:0000256" key="2">
    <source>
        <dbReference type="ARBA" id="ARBA00022630"/>
    </source>
</evidence>
<sequence length="538" mass="56675">MEPIPNKVIIVGGGLAGMSAAIQAYLSSTEVAVEIIDKEARLGGNSSKASSGINGVNTKTQKEVGVTNDSVELFVSDTLKSGKGLSKEELVKKLVTDSTEAVTWLQNYFNLDLNVLAQLGGHSAKRTHRRPDLPDGRPQPVGWGITSTLSNWLAEESKKSNGRLVLHLGAKAKSLIANPSGRVVGVEVEESQGGDQKKIVGGAVILATGGFCGEGLNSVLLKKYAPRHYGLPTTNGAFATGDGIFLGQAVGAGLVDMEQVQVHPTGFVSMKDPTNNTKFLAAEALRGEGGILLNKMGQRFINELATRDAVTDAIFKNCSDEKTRAVVEGVRKAEESGKKAYQAGAFLVLSESAAARFGAGSLGFYAKMGLMNKAESFNALASAIGADERVLAGEFLRYDAAFHGITSEKYGKTVFPSPMLKVSAENKNKLVELFSAHESSSSTEIEDEAIKLASGDKSTFYWGIITPSLHYTMGGLLFNSNTQVLKEDGSPISGLYAAGEVTGGLHGANRLGGNSLLECVVYGSEAGKQAAVFSKSKI</sequence>
<dbReference type="InterPro" id="IPR003953">
    <property type="entry name" value="FAD-dep_OxRdtase_2_FAD-bd"/>
</dbReference>
<dbReference type="Pfam" id="PF00890">
    <property type="entry name" value="FAD_binding_2"/>
    <property type="match status" value="1"/>
</dbReference>
<dbReference type="Gene3D" id="3.50.50.60">
    <property type="entry name" value="FAD/NAD(P)-binding domain"/>
    <property type="match status" value="1"/>
</dbReference>
<accession>A0A1R1PI56</accession>
<dbReference type="Proteomes" id="UP000188320">
    <property type="component" value="Unassembled WGS sequence"/>
</dbReference>
<dbReference type="Gene3D" id="3.90.700.10">
    <property type="entry name" value="Succinate dehydrogenase/fumarate reductase flavoprotein, catalytic domain"/>
    <property type="match status" value="1"/>
</dbReference>
<evidence type="ECO:0000259" key="5">
    <source>
        <dbReference type="Pfam" id="PF00890"/>
    </source>
</evidence>
<dbReference type="AlphaFoldDB" id="A0A1R1PI56"/>
<dbReference type="OrthoDB" id="10252157at2759"/>
<dbReference type="SUPFAM" id="SSF56425">
    <property type="entry name" value="Succinate dehydrogenase/fumarate reductase flavoprotein, catalytic domain"/>
    <property type="match status" value="1"/>
</dbReference>
<evidence type="ECO:0000256" key="3">
    <source>
        <dbReference type="ARBA" id="ARBA00022827"/>
    </source>
</evidence>
<evidence type="ECO:0000313" key="7">
    <source>
        <dbReference type="Proteomes" id="UP000188320"/>
    </source>
</evidence>
<proteinExistence type="predicted"/>
<protein>
    <submittedName>
        <fullName evidence="6">Fumarate reductase 2</fullName>
    </submittedName>
</protein>
<dbReference type="InterPro" id="IPR027477">
    <property type="entry name" value="Succ_DH/fumarate_Rdtase_cat_sf"/>
</dbReference>
<keyword evidence="2" id="KW-0285">Flavoprotein</keyword>
<dbReference type="InterPro" id="IPR036188">
    <property type="entry name" value="FAD/NAD-bd_sf"/>
</dbReference>
<dbReference type="GO" id="GO:0016491">
    <property type="term" value="F:oxidoreductase activity"/>
    <property type="evidence" value="ECO:0007669"/>
    <property type="project" value="UniProtKB-KW"/>
</dbReference>
<feature type="domain" description="FAD-dependent oxidoreductase 2 FAD-binding" evidence="5">
    <location>
        <begin position="8"/>
        <end position="516"/>
    </location>
</feature>
<organism evidence="6 7">
    <name type="scientific">Zancudomyces culisetae</name>
    <name type="common">Gut fungus</name>
    <name type="synonym">Smittium culisetae</name>
    <dbReference type="NCBI Taxonomy" id="1213189"/>
    <lineage>
        <taxon>Eukaryota</taxon>
        <taxon>Fungi</taxon>
        <taxon>Fungi incertae sedis</taxon>
        <taxon>Zoopagomycota</taxon>
        <taxon>Kickxellomycotina</taxon>
        <taxon>Harpellomycetes</taxon>
        <taxon>Harpellales</taxon>
        <taxon>Legeriomycetaceae</taxon>
        <taxon>Zancudomyces</taxon>
    </lineage>
</organism>
<name>A0A1R1PI56_ZANCU</name>
<gene>
    <name evidence="6" type="ORF">AX774_g5918</name>
</gene>
<keyword evidence="4" id="KW-0560">Oxidoreductase</keyword>
<comment type="caution">
    <text evidence="6">The sequence shown here is derived from an EMBL/GenBank/DDBJ whole genome shotgun (WGS) entry which is preliminary data.</text>
</comment>
<dbReference type="PANTHER" id="PTHR43400:SF7">
    <property type="entry name" value="FAD-DEPENDENT OXIDOREDUCTASE 2 FAD BINDING DOMAIN-CONTAINING PROTEIN"/>
    <property type="match status" value="1"/>
</dbReference>
<dbReference type="SUPFAM" id="SSF51905">
    <property type="entry name" value="FAD/NAD(P)-binding domain"/>
    <property type="match status" value="1"/>
</dbReference>
<dbReference type="EMBL" id="LSSK01001125">
    <property type="protein sequence ID" value="OMH80636.1"/>
    <property type="molecule type" value="Genomic_DNA"/>
</dbReference>
<evidence type="ECO:0000256" key="4">
    <source>
        <dbReference type="ARBA" id="ARBA00023002"/>
    </source>
</evidence>